<evidence type="ECO:0000256" key="2">
    <source>
        <dbReference type="SAM" id="MobiDB-lite"/>
    </source>
</evidence>
<feature type="compositionally biased region" description="Polar residues" evidence="2">
    <location>
        <begin position="224"/>
        <end position="238"/>
    </location>
</feature>
<evidence type="ECO:0000313" key="3">
    <source>
        <dbReference type="EMBL" id="KAK3397431.1"/>
    </source>
</evidence>
<feature type="compositionally biased region" description="Basic and acidic residues" evidence="2">
    <location>
        <begin position="526"/>
        <end position="536"/>
    </location>
</feature>
<feature type="compositionally biased region" description="Basic and acidic residues" evidence="2">
    <location>
        <begin position="317"/>
        <end position="331"/>
    </location>
</feature>
<dbReference type="InterPro" id="IPR017956">
    <property type="entry name" value="AT_hook_DNA-bd_motif"/>
</dbReference>
<feature type="region of interest" description="Disordered" evidence="2">
    <location>
        <begin position="521"/>
        <end position="584"/>
    </location>
</feature>
<evidence type="ECO:0000313" key="4">
    <source>
        <dbReference type="Proteomes" id="UP001281003"/>
    </source>
</evidence>
<feature type="compositionally biased region" description="Acidic residues" evidence="2">
    <location>
        <begin position="141"/>
        <end position="153"/>
    </location>
</feature>
<proteinExistence type="predicted"/>
<dbReference type="Pfam" id="PF13094">
    <property type="entry name" value="CENP-Q"/>
    <property type="match status" value="1"/>
</dbReference>
<dbReference type="AlphaFoldDB" id="A0AAE0UAX0"/>
<comment type="caution">
    <text evidence="3">The sequence shown here is derived from an EMBL/GenBank/DDBJ whole genome shotgun (WGS) entry which is preliminary data.</text>
</comment>
<accession>A0AAE0UAX0</accession>
<name>A0AAE0UAX0_SORBR</name>
<keyword evidence="1" id="KW-0175">Coiled coil</keyword>
<reference evidence="3" key="1">
    <citation type="journal article" date="2023" name="Mol. Phylogenet. Evol.">
        <title>Genome-scale phylogeny and comparative genomics of the fungal order Sordariales.</title>
        <authorList>
            <person name="Hensen N."/>
            <person name="Bonometti L."/>
            <person name="Westerberg I."/>
            <person name="Brannstrom I.O."/>
            <person name="Guillou S."/>
            <person name="Cros-Aarteil S."/>
            <person name="Calhoun S."/>
            <person name="Haridas S."/>
            <person name="Kuo A."/>
            <person name="Mondo S."/>
            <person name="Pangilinan J."/>
            <person name="Riley R."/>
            <person name="LaButti K."/>
            <person name="Andreopoulos B."/>
            <person name="Lipzen A."/>
            <person name="Chen C."/>
            <person name="Yan M."/>
            <person name="Daum C."/>
            <person name="Ng V."/>
            <person name="Clum A."/>
            <person name="Steindorff A."/>
            <person name="Ohm R.A."/>
            <person name="Martin F."/>
            <person name="Silar P."/>
            <person name="Natvig D.O."/>
            <person name="Lalanne C."/>
            <person name="Gautier V."/>
            <person name="Ament-Velasquez S.L."/>
            <person name="Kruys A."/>
            <person name="Hutchinson M.I."/>
            <person name="Powell A.J."/>
            <person name="Barry K."/>
            <person name="Miller A.N."/>
            <person name="Grigoriev I.V."/>
            <person name="Debuchy R."/>
            <person name="Gladieux P."/>
            <person name="Hiltunen Thoren M."/>
            <person name="Johannesson H."/>
        </authorList>
    </citation>
    <scope>NUCLEOTIDE SEQUENCE</scope>
    <source>
        <strain evidence="3">FGSC 1904</strain>
    </source>
</reference>
<feature type="compositionally biased region" description="Low complexity" evidence="2">
    <location>
        <begin position="31"/>
        <end position="49"/>
    </location>
</feature>
<feature type="compositionally biased region" description="Basic and acidic residues" evidence="2">
    <location>
        <begin position="164"/>
        <end position="189"/>
    </location>
</feature>
<keyword evidence="4" id="KW-1185">Reference proteome</keyword>
<feature type="region of interest" description="Disordered" evidence="2">
    <location>
        <begin position="434"/>
        <end position="468"/>
    </location>
</feature>
<dbReference type="GO" id="GO:0003677">
    <property type="term" value="F:DNA binding"/>
    <property type="evidence" value="ECO:0007669"/>
    <property type="project" value="InterPro"/>
</dbReference>
<dbReference type="Proteomes" id="UP001281003">
    <property type="component" value="Unassembled WGS sequence"/>
</dbReference>
<feature type="compositionally biased region" description="Basic and acidic residues" evidence="2">
    <location>
        <begin position="201"/>
        <end position="220"/>
    </location>
</feature>
<sequence>MAPEIPNQKRKRGRPPNASKTGEDASQQPVEETTTTTTRRGKPAETTTTQSENAGTKKRGRPKKALDTEPTLEEEAIPVVAEKQQSKRGPKATREQEPVVEEQPNPRKRGRPTKDRTQEASTDTPAEETRPRKRRKPSPVVEEEPVEDEDESVTEPAKKTRGRPSKDAGKAAKEQPAQKEDGRQSKRSTDTTQQSSKTTRRGKENRRDPSEDRDNSRSSLREVSVSQAQNRVSPPQNEKPNRSRKGKKVAQAEAEDEDVDEEASKRQRRRSQAAAETEEPERPEATRKRRGPANRPVNATVTEKAVSAAAAKKQRAEKRSTRDSEDATADKPRRRKDAEPDENEQPPVREPKEKLPPIPKYRHLTSRTRQIPRSTIASKWSPLDGPSIAAVDSIIADASRPILFRLRETRSDTSRHAHAQDILTTFASRLHKKLEKGMPFPPPSLPSTSRQPKLDVDGEPASASHEAEFDFEKTVNAIQALERTLDPLLHSVALLKREKEKEEQELERAYRRLRTLETNARTQSRSWRERGKRDHVLAPGIRPTGPGAGAAGGREWEEEGEVELVKRSTPEEENSGSGSVFKEIEDDEELVKVAQQLGSHMESMRGNLEQIEGVVPAMEKTKGALQGVLQKYLDEKQYEQVVFG</sequence>
<feature type="compositionally biased region" description="Polar residues" evidence="2">
    <location>
        <begin position="18"/>
        <end position="30"/>
    </location>
</feature>
<dbReference type="InterPro" id="IPR025212">
    <property type="entry name" value="CAD_CENP-Q"/>
</dbReference>
<feature type="compositionally biased region" description="Low complexity" evidence="2">
    <location>
        <begin position="299"/>
        <end position="311"/>
    </location>
</feature>
<organism evidence="3 4">
    <name type="scientific">Sordaria brevicollis</name>
    <dbReference type="NCBI Taxonomy" id="83679"/>
    <lineage>
        <taxon>Eukaryota</taxon>
        <taxon>Fungi</taxon>
        <taxon>Dikarya</taxon>
        <taxon>Ascomycota</taxon>
        <taxon>Pezizomycotina</taxon>
        <taxon>Sordariomycetes</taxon>
        <taxon>Sordariomycetidae</taxon>
        <taxon>Sordariales</taxon>
        <taxon>Sordariaceae</taxon>
        <taxon>Sordaria</taxon>
    </lineage>
</organism>
<feature type="coiled-coil region" evidence="1">
    <location>
        <begin position="492"/>
        <end position="519"/>
    </location>
</feature>
<dbReference type="EMBL" id="JAUTDP010000008">
    <property type="protein sequence ID" value="KAK3397431.1"/>
    <property type="molecule type" value="Genomic_DNA"/>
</dbReference>
<gene>
    <name evidence="3" type="ORF">B0T20DRAFT_379921</name>
</gene>
<feature type="compositionally biased region" description="Polar residues" evidence="2">
    <location>
        <begin position="367"/>
        <end position="378"/>
    </location>
</feature>
<dbReference type="PRINTS" id="PR00929">
    <property type="entry name" value="ATHOOK"/>
</dbReference>
<dbReference type="SMART" id="SM00384">
    <property type="entry name" value="AT_hook"/>
    <property type="match status" value="4"/>
</dbReference>
<feature type="region of interest" description="Disordered" evidence="2">
    <location>
        <begin position="1"/>
        <end position="383"/>
    </location>
</feature>
<reference evidence="3" key="2">
    <citation type="submission" date="2023-07" db="EMBL/GenBank/DDBJ databases">
        <authorList>
            <consortium name="Lawrence Berkeley National Laboratory"/>
            <person name="Haridas S."/>
            <person name="Hensen N."/>
            <person name="Bonometti L."/>
            <person name="Westerberg I."/>
            <person name="Brannstrom I.O."/>
            <person name="Guillou S."/>
            <person name="Cros-Aarteil S."/>
            <person name="Calhoun S."/>
            <person name="Kuo A."/>
            <person name="Mondo S."/>
            <person name="Pangilinan J."/>
            <person name="Riley R."/>
            <person name="LaButti K."/>
            <person name="Andreopoulos B."/>
            <person name="Lipzen A."/>
            <person name="Chen C."/>
            <person name="Yanf M."/>
            <person name="Daum C."/>
            <person name="Ng V."/>
            <person name="Clum A."/>
            <person name="Steindorff A."/>
            <person name="Ohm R."/>
            <person name="Martin F."/>
            <person name="Silar P."/>
            <person name="Natvig D."/>
            <person name="Lalanne C."/>
            <person name="Gautier V."/>
            <person name="Ament-velasquez S.L."/>
            <person name="Kruys A."/>
            <person name="Hutchinson M.I."/>
            <person name="Powell A.J."/>
            <person name="Barry K."/>
            <person name="Miller A.N."/>
            <person name="Grigoriev I.V."/>
            <person name="Debuchy R."/>
            <person name="Gladieux P."/>
            <person name="Thoren M.H."/>
            <person name="Johannesson H."/>
        </authorList>
    </citation>
    <scope>NUCLEOTIDE SEQUENCE</scope>
    <source>
        <strain evidence="3">FGSC 1904</strain>
    </source>
</reference>
<protein>
    <submittedName>
        <fullName evidence="3">CENP-Q, a CENPA-CAD centromere complex subunit-domain-containing protein</fullName>
    </submittedName>
</protein>
<evidence type="ECO:0000256" key="1">
    <source>
        <dbReference type="SAM" id="Coils"/>
    </source>
</evidence>